<evidence type="ECO:0000313" key="5">
    <source>
        <dbReference type="Proteomes" id="UP001599756"/>
    </source>
</evidence>
<protein>
    <submittedName>
        <fullName evidence="4">DUF6777 domain-containing protein</fullName>
    </submittedName>
</protein>
<keyword evidence="2" id="KW-0472">Membrane</keyword>
<feature type="compositionally biased region" description="Low complexity" evidence="1">
    <location>
        <begin position="365"/>
        <end position="379"/>
    </location>
</feature>
<keyword evidence="5" id="KW-1185">Reference proteome</keyword>
<dbReference type="InterPro" id="IPR046704">
    <property type="entry name" value="DUF6777"/>
</dbReference>
<evidence type="ECO:0000259" key="3">
    <source>
        <dbReference type="Pfam" id="PF20568"/>
    </source>
</evidence>
<feature type="transmembrane region" description="Helical" evidence="2">
    <location>
        <begin position="54"/>
        <end position="74"/>
    </location>
</feature>
<dbReference type="Pfam" id="PF20568">
    <property type="entry name" value="DUF6777"/>
    <property type="match status" value="1"/>
</dbReference>
<reference evidence="4 5" key="1">
    <citation type="submission" date="2024-09" db="EMBL/GenBank/DDBJ databases">
        <title>The Natural Products Discovery Center: Release of the First 8490 Sequenced Strains for Exploring Actinobacteria Biosynthetic Diversity.</title>
        <authorList>
            <person name="Kalkreuter E."/>
            <person name="Kautsar S.A."/>
            <person name="Yang D."/>
            <person name="Bader C.D."/>
            <person name="Teijaro C.N."/>
            <person name="Fluegel L."/>
            <person name="Davis C.M."/>
            <person name="Simpson J.R."/>
            <person name="Lauterbach L."/>
            <person name="Steele A.D."/>
            <person name="Gui C."/>
            <person name="Meng S."/>
            <person name="Li G."/>
            <person name="Viehrig K."/>
            <person name="Ye F."/>
            <person name="Su P."/>
            <person name="Kiefer A.F."/>
            <person name="Nichols A."/>
            <person name="Cepeda A.J."/>
            <person name="Yan W."/>
            <person name="Fan B."/>
            <person name="Jiang Y."/>
            <person name="Adhikari A."/>
            <person name="Zheng C.-J."/>
            <person name="Schuster L."/>
            <person name="Cowan T.M."/>
            <person name="Smanski M.J."/>
            <person name="Chevrette M.G."/>
            <person name="De Carvalho L.P.S."/>
            <person name="Shen B."/>
        </authorList>
    </citation>
    <scope>NUCLEOTIDE SEQUENCE [LARGE SCALE GENOMIC DNA]</scope>
    <source>
        <strain evidence="4 5">NPDC059500</strain>
    </source>
</reference>
<keyword evidence="2" id="KW-1133">Transmembrane helix</keyword>
<comment type="caution">
    <text evidence="4">The sequence shown here is derived from an EMBL/GenBank/DDBJ whole genome shotgun (WGS) entry which is preliminary data.</text>
</comment>
<organism evidence="4 5">
    <name type="scientific">Streptomyces anandii</name>
    <dbReference type="NCBI Taxonomy" id="285454"/>
    <lineage>
        <taxon>Bacteria</taxon>
        <taxon>Bacillati</taxon>
        <taxon>Actinomycetota</taxon>
        <taxon>Actinomycetes</taxon>
        <taxon>Kitasatosporales</taxon>
        <taxon>Streptomycetaceae</taxon>
        <taxon>Streptomyces</taxon>
    </lineage>
</organism>
<feature type="region of interest" description="Disordered" evidence="1">
    <location>
        <begin position="1"/>
        <end position="49"/>
    </location>
</feature>
<name>A0ABW6GY58_9ACTN</name>
<gene>
    <name evidence="4" type="ORF">ACFW88_01825</name>
</gene>
<feature type="region of interest" description="Disordered" evidence="1">
    <location>
        <begin position="93"/>
        <end position="147"/>
    </location>
</feature>
<feature type="compositionally biased region" description="Polar residues" evidence="1">
    <location>
        <begin position="123"/>
        <end position="136"/>
    </location>
</feature>
<feature type="domain" description="DUF6777" evidence="3">
    <location>
        <begin position="141"/>
        <end position="302"/>
    </location>
</feature>
<feature type="compositionally biased region" description="Low complexity" evidence="1">
    <location>
        <begin position="321"/>
        <end position="341"/>
    </location>
</feature>
<feature type="compositionally biased region" description="Polar residues" evidence="1">
    <location>
        <begin position="100"/>
        <end position="115"/>
    </location>
</feature>
<feature type="region of interest" description="Disordered" evidence="1">
    <location>
        <begin position="297"/>
        <end position="449"/>
    </location>
</feature>
<feature type="compositionally biased region" description="Basic and acidic residues" evidence="1">
    <location>
        <begin position="297"/>
        <end position="315"/>
    </location>
</feature>
<dbReference type="Proteomes" id="UP001599756">
    <property type="component" value="Unassembled WGS sequence"/>
</dbReference>
<keyword evidence="2" id="KW-0812">Transmembrane</keyword>
<sequence length="449" mass="44439">MSVEPPASGRPTGPPSGPLSGPPSQPPGGPPTQPSGTAGGGPAREPRHPWWTSVPRVAVLAAVVVAAVVVAVVLTNSGGPQARGEVFLQPAAATGPDPFTASSATTGPDTATAQPPQGRPSGTAPTAPSGTGSAAPNTLRGISGGAPGLYTGTHNSASCDVEKQIKDLQADPARNAAFGSTVGVSPSGVPGYLRSLTPVQLGMDARVTAHGYRDGSVTTYQSVLQTGTAVLVDSHGVPRTRCACGNPLSPPVAESTAPKYTGQSWASYRPQNVVVVTPAPKPVKTFVVYDPGEHKYFSRDHGDHGGKDHWTEPPKHPPTPSASVTLPSSTPPSASKPGSPSSAPPNRPPGKESSAPPKSPPSSPPSSNAPSSNAPSSAPSSPPPSSNPPPPSSPPSQPSQPATPSAPPPSSGPPSNGSPAQPPPPNSQSLGSQPVPTTAGPAGAPPPAS</sequence>
<dbReference type="EMBL" id="JBHYTS010000002">
    <property type="protein sequence ID" value="MFE1749290.1"/>
    <property type="molecule type" value="Genomic_DNA"/>
</dbReference>
<accession>A0ABW6GY58</accession>
<feature type="compositionally biased region" description="Pro residues" evidence="1">
    <location>
        <begin position="380"/>
        <end position="398"/>
    </location>
</feature>
<feature type="compositionally biased region" description="Pro residues" evidence="1">
    <location>
        <begin position="12"/>
        <end position="33"/>
    </location>
</feature>
<proteinExistence type="predicted"/>
<evidence type="ECO:0000256" key="1">
    <source>
        <dbReference type="SAM" id="MobiDB-lite"/>
    </source>
</evidence>
<dbReference type="RefSeq" id="WP_381799183.1">
    <property type="nucleotide sequence ID" value="NZ_JBHYTS010000002.1"/>
</dbReference>
<evidence type="ECO:0000313" key="4">
    <source>
        <dbReference type="EMBL" id="MFE1749290.1"/>
    </source>
</evidence>
<feature type="compositionally biased region" description="Low complexity" evidence="1">
    <location>
        <begin position="1"/>
        <end position="11"/>
    </location>
</feature>
<evidence type="ECO:0000256" key="2">
    <source>
        <dbReference type="SAM" id="Phobius"/>
    </source>
</evidence>